<dbReference type="Gene3D" id="3.30.70.2650">
    <property type="match status" value="1"/>
</dbReference>
<dbReference type="HAMAP" id="MF_01471">
    <property type="entry name" value="Cas2"/>
    <property type="match status" value="1"/>
</dbReference>
<comment type="function">
    <text evidence="7">CRISPR (clustered regularly interspaced short palindromic repeat), is an adaptive immune system that provides protection against mobile genetic elements (viruses, transposable elements and conjugative plasmids). CRISPR clusters contain sequences complementary to antecedent mobile elements and target invading nucleic acids. CRISPR clusters are transcribed and processed into CRISPR RNA (crRNA). Functions as a ssRNA-specific endoribonuclease. Involved in the integration of spacer DNA into the CRISPR cassette.</text>
</comment>
<sequence>MGKLLSLKDYLLITAAFAGDFLEVTRSGWGVMPSAMKNIYGYVPPKWKYSSYLSSVSRRLSTGDINKVVDNNGSVHLELTPGGKEKFKRRFPLFMQNKKWDGYFMVAVFDIPEKERTNRDNLRRKLKSLGFGMLQKSVWISPYHFEDDMNEFLDNMDLKDKVFMLTAKKLLLGDIKKFAGKVWKLEKINKEYARVFDTFYKRKPSIDKEGSKLKLSSKQAKQVYDLYLSALLKDPLLPKEFLPGDWLRDRALSLVNQI</sequence>
<reference evidence="10 11" key="1">
    <citation type="journal article" date="2015" name="Nature">
        <title>rRNA introns, odd ribosomes, and small enigmatic genomes across a large radiation of phyla.</title>
        <authorList>
            <person name="Brown C.T."/>
            <person name="Hug L.A."/>
            <person name="Thomas B.C."/>
            <person name="Sharon I."/>
            <person name="Castelle C.J."/>
            <person name="Singh A."/>
            <person name="Wilkins M.J."/>
            <person name="Williams K.H."/>
            <person name="Banfield J.F."/>
        </authorList>
    </citation>
    <scope>NUCLEOTIDE SEQUENCE [LARGE SCALE GENOMIC DNA]</scope>
</reference>
<proteinExistence type="inferred from homology"/>
<dbReference type="Proteomes" id="UP000034932">
    <property type="component" value="Unassembled WGS sequence"/>
</dbReference>
<dbReference type="GO" id="GO:0046872">
    <property type="term" value="F:metal ion binding"/>
    <property type="evidence" value="ECO:0007669"/>
    <property type="project" value="UniProtKB-UniRule"/>
</dbReference>
<evidence type="ECO:0000256" key="1">
    <source>
        <dbReference type="ARBA" id="ARBA00022722"/>
    </source>
</evidence>
<dbReference type="EC" id="3.1.-.-" evidence="7"/>
<accession>A0A0G0LYC1</accession>
<evidence type="ECO:0000256" key="2">
    <source>
        <dbReference type="ARBA" id="ARBA00022723"/>
    </source>
</evidence>
<evidence type="ECO:0000313" key="10">
    <source>
        <dbReference type="EMBL" id="KKQ93015.1"/>
    </source>
</evidence>
<evidence type="ECO:0000259" key="9">
    <source>
        <dbReference type="Pfam" id="PF20803"/>
    </source>
</evidence>
<dbReference type="GO" id="GO:0006351">
    <property type="term" value="P:DNA-templated transcription"/>
    <property type="evidence" value="ECO:0007669"/>
    <property type="project" value="InterPro"/>
</dbReference>
<evidence type="ECO:0000256" key="6">
    <source>
        <dbReference type="ARBA" id="ARBA00023118"/>
    </source>
</evidence>
<dbReference type="GO" id="GO:0016787">
    <property type="term" value="F:hydrolase activity"/>
    <property type="evidence" value="ECO:0007669"/>
    <property type="project" value="UniProtKB-KW"/>
</dbReference>
<evidence type="ECO:0000256" key="3">
    <source>
        <dbReference type="ARBA" id="ARBA00022759"/>
    </source>
</evidence>
<feature type="domain" description="Transcriptional repressor PaaX-like central Cas2-like" evidence="9">
    <location>
        <begin position="98"/>
        <end position="171"/>
    </location>
</feature>
<protein>
    <recommendedName>
        <fullName evidence="7">CRISPR-associated endoribonuclease Cas2</fullName>
        <ecNumber evidence="7">3.1.-.-</ecNumber>
    </recommendedName>
</protein>
<dbReference type="InterPro" id="IPR021127">
    <property type="entry name" value="CRISPR_associated_Cas2"/>
</dbReference>
<dbReference type="Pfam" id="PF08223">
    <property type="entry name" value="PaaX_C"/>
    <property type="match status" value="1"/>
</dbReference>
<evidence type="ECO:0000256" key="7">
    <source>
        <dbReference type="HAMAP-Rule" id="MF_01471"/>
    </source>
</evidence>
<comment type="caution">
    <text evidence="10">The sequence shown here is derived from an EMBL/GenBank/DDBJ whole genome shotgun (WGS) entry which is preliminary data.</text>
</comment>
<evidence type="ECO:0000256" key="5">
    <source>
        <dbReference type="ARBA" id="ARBA00022842"/>
    </source>
</evidence>
<comment type="similarity">
    <text evidence="7">Belongs to the CRISPR-associated endoribonuclease Cas2 protein family.</text>
</comment>
<dbReference type="AlphaFoldDB" id="A0A0G0LYC1"/>
<feature type="binding site" evidence="7">
    <location>
        <position position="110"/>
    </location>
    <ligand>
        <name>Mg(2+)</name>
        <dbReference type="ChEBI" id="CHEBI:18420"/>
        <note>catalytic</note>
    </ligand>
</feature>
<evidence type="ECO:0000256" key="4">
    <source>
        <dbReference type="ARBA" id="ARBA00022801"/>
    </source>
</evidence>
<dbReference type="GO" id="GO:0043571">
    <property type="term" value="P:maintenance of CRISPR repeat elements"/>
    <property type="evidence" value="ECO:0007669"/>
    <property type="project" value="UniProtKB-UniRule"/>
</dbReference>
<keyword evidence="4 7" id="KW-0378">Hydrolase</keyword>
<dbReference type="NCBIfam" id="TIGR01573">
    <property type="entry name" value="cas2"/>
    <property type="match status" value="1"/>
</dbReference>
<keyword evidence="3 7" id="KW-0255">Endonuclease</keyword>
<dbReference type="PANTHER" id="PTHR30319:SF1">
    <property type="entry name" value="TRANSCRIPTIONAL REPRESSOR PAAX"/>
    <property type="match status" value="1"/>
</dbReference>
<evidence type="ECO:0000313" key="11">
    <source>
        <dbReference type="Proteomes" id="UP000034932"/>
    </source>
</evidence>
<name>A0A0G0LYC1_9BACT</name>
<dbReference type="GO" id="GO:0004521">
    <property type="term" value="F:RNA endonuclease activity"/>
    <property type="evidence" value="ECO:0007669"/>
    <property type="project" value="InterPro"/>
</dbReference>
<gene>
    <name evidence="7" type="primary">cas2</name>
    <name evidence="10" type="ORF">UT19_C0021G0006</name>
</gene>
<keyword evidence="5 7" id="KW-0460">Magnesium</keyword>
<comment type="subunit">
    <text evidence="7">Homodimer, forms a heterotetramer with a Cas1 homodimer.</text>
</comment>
<organism evidence="10 11">
    <name type="scientific">Candidatus Woesebacteria bacterium GW2011_GWB1_39_10b</name>
    <dbReference type="NCBI Taxonomy" id="1618573"/>
    <lineage>
        <taxon>Bacteria</taxon>
        <taxon>Candidatus Woeseibacteriota</taxon>
    </lineage>
</organism>
<keyword evidence="1 7" id="KW-0540">Nuclease</keyword>
<feature type="domain" description="Transcriptional repressor PaaX-like C-terminal" evidence="8">
    <location>
        <begin position="183"/>
        <end position="257"/>
    </location>
</feature>
<keyword evidence="2 7" id="KW-0479">Metal-binding</keyword>
<dbReference type="PANTHER" id="PTHR30319">
    <property type="entry name" value="PHENYLACETIC ACID REGULATOR-RELATED TRANSCRIPTIONAL REPRESSOR"/>
    <property type="match status" value="1"/>
</dbReference>
<comment type="cofactor">
    <cofactor evidence="7">
        <name>Mg(2+)</name>
        <dbReference type="ChEBI" id="CHEBI:18420"/>
    </cofactor>
</comment>
<keyword evidence="6 7" id="KW-0051">Antiviral defense</keyword>
<dbReference type="InterPro" id="IPR013225">
    <property type="entry name" value="PaaX_C"/>
</dbReference>
<dbReference type="EMBL" id="LBVW01000021">
    <property type="protein sequence ID" value="KKQ93015.1"/>
    <property type="molecule type" value="Genomic_DNA"/>
</dbReference>
<dbReference type="InterPro" id="IPR048846">
    <property type="entry name" value="PaaX-like_central"/>
</dbReference>
<dbReference type="STRING" id="1618573.UT19_C0021G0006"/>
<dbReference type="Pfam" id="PF20803">
    <property type="entry name" value="PaaX_M"/>
    <property type="match status" value="1"/>
</dbReference>
<dbReference type="GO" id="GO:0051607">
    <property type="term" value="P:defense response to virus"/>
    <property type="evidence" value="ECO:0007669"/>
    <property type="project" value="UniProtKB-UniRule"/>
</dbReference>
<evidence type="ECO:0000259" key="8">
    <source>
        <dbReference type="Pfam" id="PF08223"/>
    </source>
</evidence>